<name>A0A1U7JCQ3_9HYPH</name>
<feature type="chain" id="PRO_5010516372" description="Peptide methionine sulfoxide reductase MsrA" evidence="5">
    <location>
        <begin position="25"/>
        <end position="203"/>
    </location>
</feature>
<evidence type="ECO:0000313" key="7">
    <source>
        <dbReference type="EMBL" id="OKL42452.1"/>
    </source>
</evidence>
<dbReference type="RefSeq" id="WP_036489872.1">
    <property type="nucleotide sequence ID" value="NZ_LVVZ01000041.1"/>
</dbReference>
<comment type="similarity">
    <text evidence="4">Belongs to the MsrA Met sulfoxide reductase family.</text>
</comment>
<comment type="caution">
    <text evidence="7">The sequence shown here is derived from an EMBL/GenBank/DDBJ whole genome shotgun (WGS) entry which is preliminary data.</text>
</comment>
<dbReference type="GO" id="GO:0008113">
    <property type="term" value="F:peptide-methionine (S)-S-oxide reductase activity"/>
    <property type="evidence" value="ECO:0007669"/>
    <property type="project" value="UniProtKB-UniRule"/>
</dbReference>
<evidence type="ECO:0000256" key="3">
    <source>
        <dbReference type="ARBA" id="ARBA00048782"/>
    </source>
</evidence>
<proteinExistence type="inferred from homology"/>
<feature type="signal peptide" evidence="5">
    <location>
        <begin position="1"/>
        <end position="24"/>
    </location>
</feature>
<feature type="active site" evidence="4">
    <location>
        <position position="34"/>
    </location>
</feature>
<reference evidence="7 8" key="1">
    <citation type="submission" date="2016-03" db="EMBL/GenBank/DDBJ databases">
        <title>Genome sequence of Nesiotobacter sp. nov., a moderately halophilic alphaproteobacterium isolated from the Yellow Sea, China.</title>
        <authorList>
            <person name="Zhang G."/>
            <person name="Zhang R."/>
        </authorList>
    </citation>
    <scope>NUCLEOTIDE SEQUENCE [LARGE SCALE GENOMIC DNA]</scope>
    <source>
        <strain evidence="7 8">WB1-6</strain>
    </source>
</reference>
<accession>A0A1U7JCQ3</accession>
<comment type="catalytic activity">
    <reaction evidence="2 4">
        <text>L-methionyl-[protein] + [thioredoxin]-disulfide + H2O = L-methionyl-(S)-S-oxide-[protein] + [thioredoxin]-dithiol</text>
        <dbReference type="Rhea" id="RHEA:14217"/>
        <dbReference type="Rhea" id="RHEA-COMP:10698"/>
        <dbReference type="Rhea" id="RHEA-COMP:10700"/>
        <dbReference type="Rhea" id="RHEA-COMP:12313"/>
        <dbReference type="Rhea" id="RHEA-COMP:12315"/>
        <dbReference type="ChEBI" id="CHEBI:15377"/>
        <dbReference type="ChEBI" id="CHEBI:16044"/>
        <dbReference type="ChEBI" id="CHEBI:29950"/>
        <dbReference type="ChEBI" id="CHEBI:44120"/>
        <dbReference type="ChEBI" id="CHEBI:50058"/>
        <dbReference type="EC" id="1.8.4.11"/>
    </reaction>
</comment>
<dbReference type="HAMAP" id="MF_01401">
    <property type="entry name" value="MsrA"/>
    <property type="match status" value="1"/>
</dbReference>
<dbReference type="Gene3D" id="3.30.1060.10">
    <property type="entry name" value="Peptide methionine sulphoxide reductase MsrA"/>
    <property type="match status" value="1"/>
</dbReference>
<dbReference type="EMBL" id="LVVZ01000041">
    <property type="protein sequence ID" value="OKL42452.1"/>
    <property type="molecule type" value="Genomic_DNA"/>
</dbReference>
<dbReference type="InterPro" id="IPR036509">
    <property type="entry name" value="Met_Sox_Rdtase_MsrA_sf"/>
</dbReference>
<dbReference type="PANTHER" id="PTHR43774:SF1">
    <property type="entry name" value="PEPTIDE METHIONINE SULFOXIDE REDUCTASE MSRA 2"/>
    <property type="match status" value="1"/>
</dbReference>
<dbReference type="Proteomes" id="UP000185783">
    <property type="component" value="Unassembled WGS sequence"/>
</dbReference>
<evidence type="ECO:0000313" key="8">
    <source>
        <dbReference type="Proteomes" id="UP000185783"/>
    </source>
</evidence>
<evidence type="ECO:0000259" key="6">
    <source>
        <dbReference type="Pfam" id="PF01625"/>
    </source>
</evidence>
<keyword evidence="5" id="KW-0732">Signal</keyword>
<keyword evidence="8" id="KW-1185">Reference proteome</keyword>
<dbReference type="PANTHER" id="PTHR43774">
    <property type="entry name" value="PEPTIDE METHIONINE SULFOXIDE REDUCTASE"/>
    <property type="match status" value="1"/>
</dbReference>
<dbReference type="GO" id="GO:0033744">
    <property type="term" value="F:L-methionine:thioredoxin-disulfide S-oxidoreductase activity"/>
    <property type="evidence" value="ECO:0007669"/>
    <property type="project" value="RHEA"/>
</dbReference>
<evidence type="ECO:0000256" key="1">
    <source>
        <dbReference type="ARBA" id="ARBA00023002"/>
    </source>
</evidence>
<comment type="function">
    <text evidence="4">Has an important function as a repair enzyme for proteins that have been inactivated by oxidation. Catalyzes the reversible oxidation-reduction of methionine sulfoxide in proteins to methionine.</text>
</comment>
<dbReference type="EC" id="1.8.4.11" evidence="4"/>
<evidence type="ECO:0000256" key="5">
    <source>
        <dbReference type="SAM" id="SignalP"/>
    </source>
</evidence>
<evidence type="ECO:0000256" key="4">
    <source>
        <dbReference type="HAMAP-Rule" id="MF_01401"/>
    </source>
</evidence>
<dbReference type="AlphaFoldDB" id="A0A1U7JCQ3"/>
<organism evidence="7 8">
    <name type="scientific">Pseudovibrio exalbescens</name>
    <dbReference type="NCBI Taxonomy" id="197461"/>
    <lineage>
        <taxon>Bacteria</taxon>
        <taxon>Pseudomonadati</taxon>
        <taxon>Pseudomonadota</taxon>
        <taxon>Alphaproteobacteria</taxon>
        <taxon>Hyphomicrobiales</taxon>
        <taxon>Stappiaceae</taxon>
        <taxon>Pseudovibrio</taxon>
    </lineage>
</organism>
<sequence>MRKFFFMAALIGSFFVSWSGPATASSTAIFAGGCFWCVESDFDKVPGVLDTTSGYIGGTVKNPTYQQVSAGGTGHREAVQITYDSDKVSYDKLLEVFWHSVDPTDAGGQFCDRGFSYTTAIYATSSAQARAAEASKKALNASGKAGAPIVTPIERAATFYPAEDYHQDYYKKSPLKYNFYRFRCGRDARIERLWGDDAFKGIK</sequence>
<protein>
    <recommendedName>
        <fullName evidence="4">Peptide methionine sulfoxide reductase MsrA</fullName>
        <shortName evidence="4">Protein-methionine-S-oxide reductase</shortName>
        <ecNumber evidence="4">1.8.4.11</ecNumber>
    </recommendedName>
    <alternativeName>
        <fullName evidence="4">Peptide-methionine (S)-S-oxide reductase</fullName>
        <shortName evidence="4">Peptide Met(O) reductase</shortName>
    </alternativeName>
</protein>
<dbReference type="STRING" id="197461.A3843_17400"/>
<dbReference type="Pfam" id="PF01625">
    <property type="entry name" value="PMSR"/>
    <property type="match status" value="1"/>
</dbReference>
<dbReference type="SUPFAM" id="SSF55068">
    <property type="entry name" value="Peptide methionine sulfoxide reductase"/>
    <property type="match status" value="1"/>
</dbReference>
<dbReference type="InterPro" id="IPR002569">
    <property type="entry name" value="Met_Sox_Rdtase_MsrA_dom"/>
</dbReference>
<comment type="catalytic activity">
    <reaction evidence="3 4">
        <text>[thioredoxin]-disulfide + L-methionine + H2O = L-methionine (S)-S-oxide + [thioredoxin]-dithiol</text>
        <dbReference type="Rhea" id="RHEA:19993"/>
        <dbReference type="Rhea" id="RHEA-COMP:10698"/>
        <dbReference type="Rhea" id="RHEA-COMP:10700"/>
        <dbReference type="ChEBI" id="CHEBI:15377"/>
        <dbReference type="ChEBI" id="CHEBI:29950"/>
        <dbReference type="ChEBI" id="CHEBI:50058"/>
        <dbReference type="ChEBI" id="CHEBI:57844"/>
        <dbReference type="ChEBI" id="CHEBI:58772"/>
        <dbReference type="EC" id="1.8.4.11"/>
    </reaction>
</comment>
<keyword evidence="1 4" id="KW-0560">Oxidoreductase</keyword>
<dbReference type="PROSITE" id="PS51257">
    <property type="entry name" value="PROKAR_LIPOPROTEIN"/>
    <property type="match status" value="1"/>
</dbReference>
<feature type="domain" description="Peptide methionine sulphoxide reductase MsrA" evidence="6">
    <location>
        <begin position="27"/>
        <end position="178"/>
    </location>
</feature>
<dbReference type="NCBIfam" id="TIGR00401">
    <property type="entry name" value="msrA"/>
    <property type="match status" value="1"/>
</dbReference>
<evidence type="ECO:0000256" key="2">
    <source>
        <dbReference type="ARBA" id="ARBA00047806"/>
    </source>
</evidence>
<gene>
    <name evidence="4" type="primary">msrA</name>
    <name evidence="7" type="ORF">A3843_17400</name>
</gene>